<evidence type="ECO:0000313" key="3">
    <source>
        <dbReference type="EMBL" id="OAA40576.1"/>
    </source>
</evidence>
<keyword evidence="2" id="KW-0732">Signal</keyword>
<feature type="chain" id="PRO_5007884467" evidence="2">
    <location>
        <begin position="25"/>
        <end position="118"/>
    </location>
</feature>
<proteinExistence type="predicted"/>
<feature type="signal peptide" evidence="2">
    <location>
        <begin position="1"/>
        <end position="24"/>
    </location>
</feature>
<dbReference type="AlphaFoldDB" id="A0A167BYL5"/>
<sequence>MKHEHVTLPFLQLAAAAFIARSEAHPVPADASGIVQSKSYGNEKQVIDSRTVQIGPDLKAGQDVPPSPAAGGLSWKRGCYLFCARHKHKENSNQGSSTYVSPWLAGAGGTSYKGSKGG</sequence>
<feature type="region of interest" description="Disordered" evidence="1">
    <location>
        <begin position="89"/>
        <end position="118"/>
    </location>
</feature>
<dbReference type="EMBL" id="AZHC01000018">
    <property type="protein sequence ID" value="OAA40576.1"/>
    <property type="molecule type" value="Genomic_DNA"/>
</dbReference>
<name>A0A167BYL5_METRR</name>
<comment type="caution">
    <text evidence="3">The sequence shown here is derived from an EMBL/GenBank/DDBJ whole genome shotgun (WGS) entry which is preliminary data.</text>
</comment>
<accession>A0A5C6GEQ6</accession>
<gene>
    <name evidence="4" type="ORF">ED733_005071</name>
    <name evidence="3" type="ORF">NOR_05664</name>
</gene>
<feature type="compositionally biased region" description="Gly residues" evidence="1">
    <location>
        <begin position="106"/>
        <end position="118"/>
    </location>
</feature>
<accession>A0A167BYL5</accession>
<dbReference type="Proteomes" id="UP000317257">
    <property type="component" value="Unassembled WGS sequence"/>
</dbReference>
<reference evidence="3 5" key="1">
    <citation type="journal article" date="2016" name="Genome Biol. Evol.">
        <title>Divergent and convergent evolution of fungal pathogenicity.</title>
        <authorList>
            <person name="Shang Y."/>
            <person name="Xiao G."/>
            <person name="Zheng P."/>
            <person name="Cen K."/>
            <person name="Zhan S."/>
            <person name="Wang C."/>
        </authorList>
    </citation>
    <scope>NUCLEOTIDE SEQUENCE [LARGE SCALE GENOMIC DNA]</scope>
    <source>
        <strain evidence="3 5">RCEF 4871</strain>
    </source>
</reference>
<dbReference type="Proteomes" id="UP000243498">
    <property type="component" value="Unassembled WGS sequence"/>
</dbReference>
<organism evidence="3 5">
    <name type="scientific">Metarhizium rileyi (strain RCEF 4871)</name>
    <name type="common">Nomuraea rileyi</name>
    <dbReference type="NCBI Taxonomy" id="1649241"/>
    <lineage>
        <taxon>Eukaryota</taxon>
        <taxon>Fungi</taxon>
        <taxon>Dikarya</taxon>
        <taxon>Ascomycota</taxon>
        <taxon>Pezizomycotina</taxon>
        <taxon>Sordariomycetes</taxon>
        <taxon>Hypocreomycetidae</taxon>
        <taxon>Hypocreales</taxon>
        <taxon>Clavicipitaceae</taxon>
        <taxon>Metarhizium</taxon>
    </lineage>
</organism>
<evidence type="ECO:0000313" key="5">
    <source>
        <dbReference type="Proteomes" id="UP000243498"/>
    </source>
</evidence>
<protein>
    <submittedName>
        <fullName evidence="3">Uncharacterized protein</fullName>
    </submittedName>
</protein>
<evidence type="ECO:0000256" key="2">
    <source>
        <dbReference type="SAM" id="SignalP"/>
    </source>
</evidence>
<dbReference type="EMBL" id="SBHS01000005">
    <property type="protein sequence ID" value="TWU76262.1"/>
    <property type="molecule type" value="Genomic_DNA"/>
</dbReference>
<evidence type="ECO:0000256" key="1">
    <source>
        <dbReference type="SAM" id="MobiDB-lite"/>
    </source>
</evidence>
<reference evidence="4" key="3">
    <citation type="journal article" date="2019" name="Microbiol. Resour. Announc.">
        <title>Genome Sequence of Metarhizium rileyi, a Microbial Control Agent for Lepidoptera.</title>
        <authorList>
            <person name="Binneck E."/>
            <person name="Lastra C.C.L."/>
            <person name="Sosa-Gomez D.R."/>
        </authorList>
    </citation>
    <scope>NUCLEOTIDE SEQUENCE</scope>
    <source>
        <strain evidence="4">Cep018-CH2</strain>
    </source>
</reference>
<evidence type="ECO:0000313" key="6">
    <source>
        <dbReference type="Proteomes" id="UP000317257"/>
    </source>
</evidence>
<reference evidence="6" key="2">
    <citation type="submission" date="2018-12" db="EMBL/GenBank/DDBJ databases">
        <title>The complete genome of Metarhizium rileyi, a key fungal pathogen of Lepidoptera.</title>
        <authorList>
            <person name="Binneck E."/>
            <person name="Lastra C.C.L."/>
            <person name="Sosa-Gomez D.R."/>
        </authorList>
    </citation>
    <scope>NUCLEOTIDE SEQUENCE [LARGE SCALE GENOMIC DNA]</scope>
    <source>
        <strain evidence="6">Cep018-CH2</strain>
    </source>
</reference>
<evidence type="ECO:0000313" key="4">
    <source>
        <dbReference type="EMBL" id="TWU76262.1"/>
    </source>
</evidence>
<keyword evidence="5" id="KW-1185">Reference proteome</keyword>